<feature type="chain" id="PRO_5047373584" evidence="1">
    <location>
        <begin position="20"/>
        <end position="156"/>
    </location>
</feature>
<gene>
    <name evidence="2" type="ORF">QJV27_09965</name>
</gene>
<accession>A0ABT6Q3K1</accession>
<organism evidence="2 3">
    <name type="scientific">Commensalibacter oyaizuii</name>
    <dbReference type="NCBI Taxonomy" id="3043873"/>
    <lineage>
        <taxon>Bacteria</taxon>
        <taxon>Pseudomonadati</taxon>
        <taxon>Pseudomonadota</taxon>
        <taxon>Alphaproteobacteria</taxon>
        <taxon>Acetobacterales</taxon>
        <taxon>Acetobacteraceae</taxon>
    </lineage>
</organism>
<sequence>MKKILLILAVITISTQARAETFQKQIPQERVQAAIDLIANADCKYGLKAGVRAVYECYKHTDKNSPQFEVCMLADMSVSNSAGYYQDRHDALGDPNPYEGIPFVDNKTYLRRIAHYLALPRFNKMKEQGIDIIKYFKPNIDKVTDGTNAKCKAKEP</sequence>
<evidence type="ECO:0000313" key="2">
    <source>
        <dbReference type="EMBL" id="MDI2091688.1"/>
    </source>
</evidence>
<keyword evidence="1" id="KW-0732">Signal</keyword>
<evidence type="ECO:0000256" key="1">
    <source>
        <dbReference type="SAM" id="SignalP"/>
    </source>
</evidence>
<evidence type="ECO:0000313" key="3">
    <source>
        <dbReference type="Proteomes" id="UP001431634"/>
    </source>
</evidence>
<reference evidence="2" key="1">
    <citation type="submission" date="2023-05" db="EMBL/GenBank/DDBJ databases">
        <title>Whole genome sequence of Commensalibacter sp.</title>
        <authorList>
            <person name="Charoenyingcharoen P."/>
            <person name="Yukphan P."/>
        </authorList>
    </citation>
    <scope>NUCLEOTIDE SEQUENCE</scope>
    <source>
        <strain evidence="2">TBRC 16381</strain>
    </source>
</reference>
<keyword evidence="3" id="KW-1185">Reference proteome</keyword>
<dbReference type="Proteomes" id="UP001431634">
    <property type="component" value="Unassembled WGS sequence"/>
</dbReference>
<feature type="signal peptide" evidence="1">
    <location>
        <begin position="1"/>
        <end position="19"/>
    </location>
</feature>
<dbReference type="EMBL" id="JASBAO010000001">
    <property type="protein sequence ID" value="MDI2091688.1"/>
    <property type="molecule type" value="Genomic_DNA"/>
</dbReference>
<protein>
    <submittedName>
        <fullName evidence="2">Uncharacterized protein</fullName>
    </submittedName>
</protein>
<name>A0ABT6Q3K1_9PROT</name>
<proteinExistence type="predicted"/>
<dbReference type="RefSeq" id="WP_281448775.1">
    <property type="nucleotide sequence ID" value="NZ_JASBAO010000001.1"/>
</dbReference>
<comment type="caution">
    <text evidence="2">The sequence shown here is derived from an EMBL/GenBank/DDBJ whole genome shotgun (WGS) entry which is preliminary data.</text>
</comment>